<reference evidence="1" key="3">
    <citation type="submission" date="2025-09" db="UniProtKB">
        <authorList>
            <consortium name="Ensembl"/>
        </authorList>
    </citation>
    <scope>IDENTIFICATION</scope>
</reference>
<proteinExistence type="predicted"/>
<reference evidence="1" key="2">
    <citation type="submission" date="2025-08" db="UniProtKB">
        <authorList>
            <consortium name="Ensembl"/>
        </authorList>
    </citation>
    <scope>IDENTIFICATION</scope>
</reference>
<dbReference type="Proteomes" id="UP000694620">
    <property type="component" value="Chromosome 6"/>
</dbReference>
<dbReference type="AlphaFoldDB" id="A0A8C4RVG2"/>
<keyword evidence="2" id="KW-1185">Reference proteome</keyword>
<protein>
    <submittedName>
        <fullName evidence="1">Uncharacterized protein</fullName>
    </submittedName>
</protein>
<sequence>MHFVLNPLDLCFRKGKTCSQAQGIEQEQKKPRRKDTPVLYIPPLTPGNFILILWCVSQVISLPTTTNWCLIACSLLCHTVHRIHICDSGRKKIKDKDKVPQSGRILFHNIIVKLPDKFHSTDNVMDMFVGLQRTQKNMRGLRLAIEWSPWCLALSQST</sequence>
<organism evidence="1 2">
    <name type="scientific">Erpetoichthys calabaricus</name>
    <name type="common">Rope fish</name>
    <name type="synonym">Calamoichthys calabaricus</name>
    <dbReference type="NCBI Taxonomy" id="27687"/>
    <lineage>
        <taxon>Eukaryota</taxon>
        <taxon>Metazoa</taxon>
        <taxon>Chordata</taxon>
        <taxon>Craniata</taxon>
        <taxon>Vertebrata</taxon>
        <taxon>Euteleostomi</taxon>
        <taxon>Actinopterygii</taxon>
        <taxon>Polypteriformes</taxon>
        <taxon>Polypteridae</taxon>
        <taxon>Erpetoichthys</taxon>
    </lineage>
</organism>
<accession>A0A8C4RVG2</accession>
<name>A0A8C4RVG2_ERPCA</name>
<dbReference type="Ensembl" id="ENSECRT00000007998.1">
    <property type="protein sequence ID" value="ENSECRP00000007874.1"/>
    <property type="gene ID" value="ENSECRG00000005251.1"/>
</dbReference>
<evidence type="ECO:0000313" key="1">
    <source>
        <dbReference type="Ensembl" id="ENSECRP00000007874.1"/>
    </source>
</evidence>
<reference evidence="1" key="1">
    <citation type="submission" date="2021-06" db="EMBL/GenBank/DDBJ databases">
        <authorList>
            <consortium name="Wellcome Sanger Institute Data Sharing"/>
        </authorList>
    </citation>
    <scope>NUCLEOTIDE SEQUENCE [LARGE SCALE GENOMIC DNA]</scope>
</reference>
<evidence type="ECO:0000313" key="2">
    <source>
        <dbReference type="Proteomes" id="UP000694620"/>
    </source>
</evidence>